<evidence type="ECO:0000313" key="6">
    <source>
        <dbReference type="EMBL" id="MBB1520971.1"/>
    </source>
</evidence>
<feature type="region of interest" description="Disordered" evidence="4">
    <location>
        <begin position="259"/>
        <end position="293"/>
    </location>
</feature>
<dbReference type="Proteomes" id="UP000581189">
    <property type="component" value="Unassembled WGS sequence"/>
</dbReference>
<dbReference type="InterPro" id="IPR002347">
    <property type="entry name" value="SDR_fam"/>
</dbReference>
<reference evidence="6 7" key="1">
    <citation type="submission" date="2020-08" db="EMBL/GenBank/DDBJ databases">
        <authorList>
            <person name="Kim C.M."/>
        </authorList>
    </citation>
    <scope>NUCLEOTIDE SEQUENCE [LARGE SCALE GENOMIC DNA]</scope>
    <source>
        <strain evidence="6 7">SR9</strain>
    </source>
</reference>
<dbReference type="AlphaFoldDB" id="A0A7W4DEA9"/>
<protein>
    <submittedName>
        <fullName evidence="6">SDR family NAD(P)-dependent oxidoreductase</fullName>
    </submittedName>
</protein>
<gene>
    <name evidence="6" type="ORF">H3H45_17130</name>
</gene>
<dbReference type="GO" id="GO:0016491">
    <property type="term" value="F:oxidoreductase activity"/>
    <property type="evidence" value="ECO:0007669"/>
    <property type="project" value="UniProtKB-KW"/>
</dbReference>
<name>A0A7W4DEA9_9GAMM</name>
<evidence type="ECO:0000256" key="3">
    <source>
        <dbReference type="RuleBase" id="RU000363"/>
    </source>
</evidence>
<dbReference type="SUPFAM" id="SSF51735">
    <property type="entry name" value="NAD(P)-binding Rossmann-fold domains"/>
    <property type="match status" value="1"/>
</dbReference>
<proteinExistence type="inferred from homology"/>
<evidence type="ECO:0000256" key="2">
    <source>
        <dbReference type="ARBA" id="ARBA00023002"/>
    </source>
</evidence>
<comment type="similarity">
    <text evidence="1 3">Belongs to the short-chain dehydrogenases/reductases (SDR) family.</text>
</comment>
<evidence type="ECO:0000256" key="1">
    <source>
        <dbReference type="ARBA" id="ARBA00006484"/>
    </source>
</evidence>
<keyword evidence="2" id="KW-0560">Oxidoreductase</keyword>
<dbReference type="RefSeq" id="WP_182834904.1">
    <property type="nucleotide sequence ID" value="NZ_JACJFN010000004.1"/>
</dbReference>
<accession>A0A7W4DEA9</accession>
<dbReference type="PANTHER" id="PTHR44196">
    <property type="entry name" value="DEHYDROGENASE/REDUCTASE SDR FAMILY MEMBER 7B"/>
    <property type="match status" value="1"/>
</dbReference>
<comment type="caution">
    <text evidence="6">The sequence shown here is derived from an EMBL/GenBank/DDBJ whole genome shotgun (WGS) entry which is preliminary data.</text>
</comment>
<dbReference type="GO" id="GO:0016020">
    <property type="term" value="C:membrane"/>
    <property type="evidence" value="ECO:0007669"/>
    <property type="project" value="TreeGrafter"/>
</dbReference>
<dbReference type="SMART" id="SM00822">
    <property type="entry name" value="PKS_KR"/>
    <property type="match status" value="1"/>
</dbReference>
<dbReference type="InterPro" id="IPR036291">
    <property type="entry name" value="NAD(P)-bd_dom_sf"/>
</dbReference>
<keyword evidence="7" id="KW-1185">Reference proteome</keyword>
<organism evidence="6 7">
    <name type="scientific">Aquipseudomonas guryensis</name>
    <dbReference type="NCBI Taxonomy" id="2759165"/>
    <lineage>
        <taxon>Bacteria</taxon>
        <taxon>Pseudomonadati</taxon>
        <taxon>Pseudomonadota</taxon>
        <taxon>Gammaproteobacteria</taxon>
        <taxon>Pseudomonadales</taxon>
        <taxon>Pseudomonadaceae</taxon>
        <taxon>Aquipseudomonas</taxon>
    </lineage>
</organism>
<dbReference type="Gene3D" id="3.40.50.720">
    <property type="entry name" value="NAD(P)-binding Rossmann-like Domain"/>
    <property type="match status" value="1"/>
</dbReference>
<dbReference type="EMBL" id="JACJFN010000004">
    <property type="protein sequence ID" value="MBB1520971.1"/>
    <property type="molecule type" value="Genomic_DNA"/>
</dbReference>
<evidence type="ECO:0000259" key="5">
    <source>
        <dbReference type="SMART" id="SM00822"/>
    </source>
</evidence>
<dbReference type="PANTHER" id="PTHR44196:SF1">
    <property type="entry name" value="DEHYDROGENASE_REDUCTASE SDR FAMILY MEMBER 7B"/>
    <property type="match status" value="1"/>
</dbReference>
<evidence type="ECO:0000313" key="7">
    <source>
        <dbReference type="Proteomes" id="UP000581189"/>
    </source>
</evidence>
<dbReference type="PRINTS" id="PR00080">
    <property type="entry name" value="SDRFAMILY"/>
</dbReference>
<sequence length="293" mass="31271">MHVALITGAASGLGWELAKACHARGDHLLLTDINANGLAARVAELGGERVEGLSGDITDPELHRQLLDACQVLFGRLDVLFNNAGITHRSLTTRTDPAVFRQVMAVDYHAPLELTLAALPLLRESRGQVAAIGSMAGWMPVLGRAGYCAAKSALGQAFEVLRAEIARDGIQLLMVYPSFLDTPIDRNALGADGQPAGHARSTIGRVRGADWMAGEILKGLAAGQQRLFPDRGSWLASLLWRVAPALYYRQMSRRFAGELPTSSTVGASSAREESTTQPASRAELAPTKKQSAP</sequence>
<feature type="domain" description="Ketoreductase" evidence="5">
    <location>
        <begin position="2"/>
        <end position="182"/>
    </location>
</feature>
<dbReference type="PRINTS" id="PR00081">
    <property type="entry name" value="GDHRDH"/>
</dbReference>
<dbReference type="InterPro" id="IPR057326">
    <property type="entry name" value="KR_dom"/>
</dbReference>
<dbReference type="Pfam" id="PF00106">
    <property type="entry name" value="adh_short"/>
    <property type="match status" value="1"/>
</dbReference>
<evidence type="ECO:0000256" key="4">
    <source>
        <dbReference type="SAM" id="MobiDB-lite"/>
    </source>
</evidence>